<evidence type="ECO:0008006" key="5">
    <source>
        <dbReference type="Google" id="ProtNLM"/>
    </source>
</evidence>
<comment type="caution">
    <text evidence="3">The sequence shown here is derived from an EMBL/GenBank/DDBJ whole genome shotgun (WGS) entry which is preliminary data.</text>
</comment>
<keyword evidence="1" id="KW-0802">TPR repeat</keyword>
<dbReference type="AlphaFoldDB" id="A0A8J6N392"/>
<organism evidence="3 4">
    <name type="scientific">Candidatus Desulfacyla euxinica</name>
    <dbReference type="NCBI Taxonomy" id="2841693"/>
    <lineage>
        <taxon>Bacteria</taxon>
        <taxon>Deltaproteobacteria</taxon>
        <taxon>Candidatus Desulfacyla</taxon>
    </lineage>
</organism>
<protein>
    <recommendedName>
        <fullName evidence="5">Tetratricopeptide repeat protein</fullName>
    </recommendedName>
</protein>
<sequence>ALCAEMIRFGKQSYQRGKFLDAKEYFRRAVQADPASPLAWRHYALSVISALAEKVNKDTGLIAPDVSPQGASPAKASAPPPPAPKPSKKEKFVIVEDEGC</sequence>
<dbReference type="Gene3D" id="1.25.40.10">
    <property type="entry name" value="Tetratricopeptide repeat domain"/>
    <property type="match status" value="1"/>
</dbReference>
<name>A0A8J6N392_9DELT</name>
<feature type="region of interest" description="Disordered" evidence="2">
    <location>
        <begin position="61"/>
        <end position="100"/>
    </location>
</feature>
<reference evidence="3 4" key="1">
    <citation type="submission" date="2020-08" db="EMBL/GenBank/DDBJ databases">
        <title>Bridging the membrane lipid divide: bacteria of the FCB group superphylum have the potential to synthesize archaeal ether lipids.</title>
        <authorList>
            <person name="Villanueva L."/>
            <person name="Von Meijenfeldt F.A.B."/>
            <person name="Westbye A.B."/>
            <person name="Yadav S."/>
            <person name="Hopmans E.C."/>
            <person name="Dutilh B.E."/>
            <person name="Sinninghe Damste J.S."/>
        </authorList>
    </citation>
    <scope>NUCLEOTIDE SEQUENCE [LARGE SCALE GENOMIC DNA]</scope>
    <source>
        <strain evidence="3">NIOZ-UU27</strain>
    </source>
</reference>
<proteinExistence type="predicted"/>
<dbReference type="InterPro" id="IPR019734">
    <property type="entry name" value="TPR_rpt"/>
</dbReference>
<dbReference type="EMBL" id="JACNJD010000323">
    <property type="protein sequence ID" value="MBC8178886.1"/>
    <property type="molecule type" value="Genomic_DNA"/>
</dbReference>
<evidence type="ECO:0000256" key="2">
    <source>
        <dbReference type="SAM" id="MobiDB-lite"/>
    </source>
</evidence>
<evidence type="ECO:0000256" key="1">
    <source>
        <dbReference type="PROSITE-ProRule" id="PRU00339"/>
    </source>
</evidence>
<evidence type="ECO:0000313" key="3">
    <source>
        <dbReference type="EMBL" id="MBC8178886.1"/>
    </source>
</evidence>
<evidence type="ECO:0000313" key="4">
    <source>
        <dbReference type="Proteomes" id="UP000650524"/>
    </source>
</evidence>
<dbReference type="InterPro" id="IPR011990">
    <property type="entry name" value="TPR-like_helical_dom_sf"/>
</dbReference>
<feature type="repeat" description="TPR" evidence="1">
    <location>
        <begin position="3"/>
        <end position="36"/>
    </location>
</feature>
<dbReference type="Proteomes" id="UP000650524">
    <property type="component" value="Unassembled WGS sequence"/>
</dbReference>
<dbReference type="PROSITE" id="PS50005">
    <property type="entry name" value="TPR"/>
    <property type="match status" value="1"/>
</dbReference>
<dbReference type="SUPFAM" id="SSF48452">
    <property type="entry name" value="TPR-like"/>
    <property type="match status" value="1"/>
</dbReference>
<gene>
    <name evidence="3" type="ORF">H8E19_15890</name>
</gene>
<feature type="non-terminal residue" evidence="3">
    <location>
        <position position="1"/>
    </location>
</feature>
<accession>A0A8J6N392</accession>